<evidence type="ECO:0000313" key="2">
    <source>
        <dbReference type="Proteomes" id="UP001472677"/>
    </source>
</evidence>
<evidence type="ECO:0000313" key="1">
    <source>
        <dbReference type="EMBL" id="KAK8597080.1"/>
    </source>
</evidence>
<gene>
    <name evidence="1" type="ORF">V6N12_065556</name>
</gene>
<sequence length="89" mass="10181">MLVMIMNSYDDMSNAYIVLECMIGQWLDVEDDVSAAAVAKLGLVDDQHLWGYVQPEPNIEDVWTNAVARMRLEDEQPVWDNVQPEPNQT</sequence>
<reference evidence="1 2" key="1">
    <citation type="journal article" date="2024" name="G3 (Bethesda)">
        <title>Genome assembly of Hibiscus sabdariffa L. provides insights into metabolisms of medicinal natural products.</title>
        <authorList>
            <person name="Kim T."/>
        </authorList>
    </citation>
    <scope>NUCLEOTIDE SEQUENCE [LARGE SCALE GENOMIC DNA]</scope>
    <source>
        <strain evidence="1">TK-2024</strain>
        <tissue evidence="1">Old leaves</tissue>
    </source>
</reference>
<name>A0ABR2GA09_9ROSI</name>
<dbReference type="Proteomes" id="UP001472677">
    <property type="component" value="Unassembled WGS sequence"/>
</dbReference>
<comment type="caution">
    <text evidence="1">The sequence shown here is derived from an EMBL/GenBank/DDBJ whole genome shotgun (WGS) entry which is preliminary data.</text>
</comment>
<organism evidence="1 2">
    <name type="scientific">Hibiscus sabdariffa</name>
    <name type="common">roselle</name>
    <dbReference type="NCBI Taxonomy" id="183260"/>
    <lineage>
        <taxon>Eukaryota</taxon>
        <taxon>Viridiplantae</taxon>
        <taxon>Streptophyta</taxon>
        <taxon>Embryophyta</taxon>
        <taxon>Tracheophyta</taxon>
        <taxon>Spermatophyta</taxon>
        <taxon>Magnoliopsida</taxon>
        <taxon>eudicotyledons</taxon>
        <taxon>Gunneridae</taxon>
        <taxon>Pentapetalae</taxon>
        <taxon>rosids</taxon>
        <taxon>malvids</taxon>
        <taxon>Malvales</taxon>
        <taxon>Malvaceae</taxon>
        <taxon>Malvoideae</taxon>
        <taxon>Hibiscus</taxon>
    </lineage>
</organism>
<dbReference type="EMBL" id="JBBPBM010000002">
    <property type="protein sequence ID" value="KAK8597080.1"/>
    <property type="molecule type" value="Genomic_DNA"/>
</dbReference>
<accession>A0ABR2GA09</accession>
<proteinExistence type="predicted"/>
<keyword evidence="2" id="KW-1185">Reference proteome</keyword>
<protein>
    <submittedName>
        <fullName evidence="1">Uncharacterized protein</fullName>
    </submittedName>
</protein>